<dbReference type="PANTHER" id="PTHR24221">
    <property type="entry name" value="ATP-BINDING CASSETTE SUB-FAMILY B"/>
    <property type="match status" value="1"/>
</dbReference>
<geneLocation type="plasmid" evidence="2 3">
    <name>pLPU83d</name>
</geneLocation>
<dbReference type="GO" id="GO:0016887">
    <property type="term" value="F:ATP hydrolysis activity"/>
    <property type="evidence" value="ECO:0007669"/>
    <property type="project" value="InterPro"/>
</dbReference>
<protein>
    <recommendedName>
        <fullName evidence="1">ABC transporter domain-containing protein</fullName>
    </recommendedName>
</protein>
<dbReference type="SUPFAM" id="SSF52540">
    <property type="entry name" value="P-loop containing nucleoside triphosphate hydrolases"/>
    <property type="match status" value="1"/>
</dbReference>
<accession>W6S5E6</accession>
<dbReference type="InterPro" id="IPR039421">
    <property type="entry name" value="Type_1_exporter"/>
</dbReference>
<dbReference type="InterPro" id="IPR003439">
    <property type="entry name" value="ABC_transporter-like_ATP-bd"/>
</dbReference>
<organism evidence="2 3">
    <name type="scientific">Rhizobium favelukesii</name>
    <dbReference type="NCBI Taxonomy" id="348824"/>
    <lineage>
        <taxon>Bacteria</taxon>
        <taxon>Pseudomonadati</taxon>
        <taxon>Pseudomonadota</taxon>
        <taxon>Alphaproteobacteria</taxon>
        <taxon>Hyphomicrobiales</taxon>
        <taxon>Rhizobiaceae</taxon>
        <taxon>Rhizobium/Agrobacterium group</taxon>
        <taxon>Rhizobium</taxon>
    </lineage>
</organism>
<dbReference type="PANTHER" id="PTHR24221:SF503">
    <property type="entry name" value="MITOCHONDRIAL POTASSIUM CHANNEL ATP-BINDING SUBUNIT"/>
    <property type="match status" value="1"/>
</dbReference>
<reference evidence="2" key="1">
    <citation type="submission" date="2013-11" db="EMBL/GenBank/DDBJ databases">
        <title>Draft genome sequence of the broad-host-range Rhizobium sp. LPU83 strain, a member of the low-genetic diversity Oregon-like Rhizobium sp. group.</title>
        <authorList>
            <person name="Wibberg D."/>
            <person name="Puehler A."/>
            <person name="Schlueter A."/>
        </authorList>
    </citation>
    <scope>NUCLEOTIDE SEQUENCE [LARGE SCALE GENOMIC DNA]</scope>
    <source>
        <strain evidence="2">LPU83</strain>
        <plasmid evidence="2">pLPU83d</plasmid>
    </source>
</reference>
<dbReference type="HOGENOM" id="CLU_2275234_0_0_5"/>
<feature type="domain" description="ABC transporter" evidence="1">
    <location>
        <begin position="17"/>
        <end position="85"/>
    </location>
</feature>
<dbReference type="GO" id="GO:0016020">
    <property type="term" value="C:membrane"/>
    <property type="evidence" value="ECO:0007669"/>
    <property type="project" value="TreeGrafter"/>
</dbReference>
<dbReference type="GO" id="GO:0042626">
    <property type="term" value="F:ATPase-coupled transmembrane transporter activity"/>
    <property type="evidence" value="ECO:0007669"/>
    <property type="project" value="TreeGrafter"/>
</dbReference>
<evidence type="ECO:0000259" key="1">
    <source>
        <dbReference type="Pfam" id="PF00005"/>
    </source>
</evidence>
<keyword evidence="3" id="KW-1185">Reference proteome</keyword>
<keyword evidence="2" id="KW-0614">Plasmid</keyword>
<gene>
    <name evidence="2" type="ORF">LPU83_pLPU83d_0080</name>
</gene>
<name>W6S5E6_9HYPH</name>
<dbReference type="AlphaFoldDB" id="W6S5E6"/>
<dbReference type="Pfam" id="PF00005">
    <property type="entry name" value="ABC_tran"/>
    <property type="match status" value="1"/>
</dbReference>
<dbReference type="Gene3D" id="3.40.50.300">
    <property type="entry name" value="P-loop containing nucleotide triphosphate hydrolases"/>
    <property type="match status" value="1"/>
</dbReference>
<sequence length="102" mass="10873">MNDVRFAYPGAPEASVLNRLSLQVKAGETVAVVGPSGGGKSTILLLLKFYEPGGGSILFDGRQLSSLSAEDVRKEIAVVPQLDFVHYAAKQSACVIRLRRLG</sequence>
<dbReference type="KEGG" id="rhl:LPU83_pLPU83d_0080"/>
<dbReference type="Proteomes" id="UP000019443">
    <property type="component" value="Plasmid pLPU83d"/>
</dbReference>
<dbReference type="EMBL" id="HG916855">
    <property type="protein sequence ID" value="CDM61451.1"/>
    <property type="molecule type" value="Genomic_DNA"/>
</dbReference>
<dbReference type="InterPro" id="IPR027417">
    <property type="entry name" value="P-loop_NTPase"/>
</dbReference>
<evidence type="ECO:0000313" key="3">
    <source>
        <dbReference type="Proteomes" id="UP000019443"/>
    </source>
</evidence>
<evidence type="ECO:0000313" key="2">
    <source>
        <dbReference type="EMBL" id="CDM61451.1"/>
    </source>
</evidence>
<dbReference type="GO" id="GO:0005524">
    <property type="term" value="F:ATP binding"/>
    <property type="evidence" value="ECO:0007669"/>
    <property type="project" value="InterPro"/>
</dbReference>
<proteinExistence type="predicted"/>